<keyword evidence="1" id="KW-0472">Membrane</keyword>
<name>A0A2J0LE87_9BACT</name>
<gene>
    <name evidence="2" type="ORF">COW11_04700</name>
</gene>
<keyword evidence="1" id="KW-0812">Transmembrane</keyword>
<organism evidence="2 3">
    <name type="scientific">Candidatus Taenaricola geysiri</name>
    <dbReference type="NCBI Taxonomy" id="1974752"/>
    <lineage>
        <taxon>Bacteria</taxon>
        <taxon>Pseudomonadati</taxon>
        <taxon>Candidatus Omnitrophota</taxon>
        <taxon>Candidatus Taenaricola</taxon>
    </lineage>
</organism>
<evidence type="ECO:0000256" key="1">
    <source>
        <dbReference type="SAM" id="Phobius"/>
    </source>
</evidence>
<dbReference type="AlphaFoldDB" id="A0A2J0LE87"/>
<reference evidence="2 3" key="1">
    <citation type="submission" date="2017-09" db="EMBL/GenBank/DDBJ databases">
        <title>Depth-based differentiation of microbial function through sediment-hosted aquifers and enrichment of novel symbionts in the deep terrestrial subsurface.</title>
        <authorList>
            <person name="Probst A.J."/>
            <person name="Ladd B."/>
            <person name="Jarett J.K."/>
            <person name="Geller-Mcgrath D.E."/>
            <person name="Sieber C.M."/>
            <person name="Emerson J.B."/>
            <person name="Anantharaman K."/>
            <person name="Thomas B.C."/>
            <person name="Malmstrom R."/>
            <person name="Stieglmeier M."/>
            <person name="Klingl A."/>
            <person name="Woyke T."/>
            <person name="Ryan C.M."/>
            <person name="Banfield J.F."/>
        </authorList>
    </citation>
    <scope>NUCLEOTIDE SEQUENCE [LARGE SCALE GENOMIC DNA]</scope>
    <source>
        <strain evidence="2">CG12_big_fil_rev_8_21_14_0_65_43_15</strain>
    </source>
</reference>
<evidence type="ECO:0000313" key="3">
    <source>
        <dbReference type="Proteomes" id="UP000231267"/>
    </source>
</evidence>
<proteinExistence type="predicted"/>
<protein>
    <recommendedName>
        <fullName evidence="4">Prepilin-type N-terminal cleavage/methylation domain-containing protein</fullName>
    </recommendedName>
</protein>
<sequence>MRLNNKSGMSLLEITIATLILSVVLISAGSIYIAGIREFNRSVEEARAQVEASFALDHIFLNLMGAKDIITFNPDNIVVTVYDTVTSSDKKIKYALSNGNKINFYPPYSGSPGTPEVIASADSIDLTFARPLWRDSLNPPPPDGTGTYVNNYVTINITVTKGRMSKTFSTGVTLRGMNP</sequence>
<accession>A0A2J0LE87</accession>
<comment type="caution">
    <text evidence="2">The sequence shown here is derived from an EMBL/GenBank/DDBJ whole genome shotgun (WGS) entry which is preliminary data.</text>
</comment>
<evidence type="ECO:0008006" key="4">
    <source>
        <dbReference type="Google" id="ProtNLM"/>
    </source>
</evidence>
<dbReference type="EMBL" id="PFGP01000107">
    <property type="protein sequence ID" value="PIW66168.1"/>
    <property type="molecule type" value="Genomic_DNA"/>
</dbReference>
<dbReference type="PROSITE" id="PS00409">
    <property type="entry name" value="PROKAR_NTER_METHYL"/>
    <property type="match status" value="1"/>
</dbReference>
<feature type="transmembrane region" description="Helical" evidence="1">
    <location>
        <begin position="12"/>
        <end position="34"/>
    </location>
</feature>
<dbReference type="InterPro" id="IPR012902">
    <property type="entry name" value="N_methyl_site"/>
</dbReference>
<evidence type="ECO:0000313" key="2">
    <source>
        <dbReference type="EMBL" id="PIW66168.1"/>
    </source>
</evidence>
<keyword evidence="1" id="KW-1133">Transmembrane helix</keyword>
<dbReference type="Proteomes" id="UP000231267">
    <property type="component" value="Unassembled WGS sequence"/>
</dbReference>